<sequence>MIYYLSLMESKLETRLLKELVPSYAARYTDDYWDYCYTEFLSDAIERVEAVNKHDFIAWDTMVKGAGNQLLELRKRNPSAFLLLFASGRTNPMLYVRAGVAPDALVLKPYEEEGLKKVLDESFELIADKLSKTRGQMISVYTGHAQKYLQLDLIDYMEARDKKVFIRIKDQEYGIYGTLDELISKLPKHFMRCHRSYVINMLHVDSIVLAENYILMKNGDQVPVSRTYKKEVKEYGIENE</sequence>
<dbReference type="PROSITE" id="PS50930">
    <property type="entry name" value="HTH_LYTTR"/>
    <property type="match status" value="1"/>
</dbReference>
<keyword evidence="2" id="KW-0238">DNA-binding</keyword>
<evidence type="ECO:0000313" key="2">
    <source>
        <dbReference type="EMBL" id="SHH41264.1"/>
    </source>
</evidence>
<dbReference type="Proteomes" id="UP000184278">
    <property type="component" value="Unassembled WGS sequence"/>
</dbReference>
<dbReference type="GO" id="GO:0000156">
    <property type="term" value="F:phosphorelay response regulator activity"/>
    <property type="evidence" value="ECO:0007669"/>
    <property type="project" value="InterPro"/>
</dbReference>
<dbReference type="PANTHER" id="PTHR37299">
    <property type="entry name" value="TRANSCRIPTIONAL REGULATOR-RELATED"/>
    <property type="match status" value="1"/>
</dbReference>
<dbReference type="InterPro" id="IPR007492">
    <property type="entry name" value="LytTR_DNA-bd_dom"/>
</dbReference>
<proteinExistence type="predicted"/>
<gene>
    <name evidence="2" type="ORF">SAMN02745229_00378</name>
</gene>
<dbReference type="STRING" id="1121131.SAMN02745229_00378"/>
<dbReference type="GeneID" id="89509281"/>
<accession>A0A1M5SRR8</accession>
<reference evidence="3" key="1">
    <citation type="submission" date="2016-11" db="EMBL/GenBank/DDBJ databases">
        <authorList>
            <person name="Varghese N."/>
            <person name="Submissions S."/>
        </authorList>
    </citation>
    <scope>NUCLEOTIDE SEQUENCE [LARGE SCALE GENOMIC DNA]</scope>
    <source>
        <strain evidence="3">DSM 3071</strain>
    </source>
</reference>
<organism evidence="2 3">
    <name type="scientific">Butyrivibrio fibrisolvens DSM 3071</name>
    <dbReference type="NCBI Taxonomy" id="1121131"/>
    <lineage>
        <taxon>Bacteria</taxon>
        <taxon>Bacillati</taxon>
        <taxon>Bacillota</taxon>
        <taxon>Clostridia</taxon>
        <taxon>Lachnospirales</taxon>
        <taxon>Lachnospiraceae</taxon>
        <taxon>Butyrivibrio</taxon>
    </lineage>
</organism>
<evidence type="ECO:0000259" key="1">
    <source>
        <dbReference type="PROSITE" id="PS50930"/>
    </source>
</evidence>
<protein>
    <submittedName>
        <fullName evidence="2">DNA-binding response regulator, LytR/AlgR family</fullName>
    </submittedName>
</protein>
<dbReference type="Pfam" id="PF04397">
    <property type="entry name" value="LytTR"/>
    <property type="match status" value="1"/>
</dbReference>
<dbReference type="PANTHER" id="PTHR37299:SF1">
    <property type="entry name" value="STAGE 0 SPORULATION PROTEIN A HOMOLOG"/>
    <property type="match status" value="1"/>
</dbReference>
<dbReference type="OrthoDB" id="9809318at2"/>
<dbReference type="EMBL" id="FQXK01000004">
    <property type="protein sequence ID" value="SHH41264.1"/>
    <property type="molecule type" value="Genomic_DNA"/>
</dbReference>
<feature type="domain" description="HTH LytTR-type" evidence="1">
    <location>
        <begin position="138"/>
        <end position="238"/>
    </location>
</feature>
<dbReference type="InterPro" id="IPR046947">
    <property type="entry name" value="LytR-like"/>
</dbReference>
<keyword evidence="3" id="KW-1185">Reference proteome</keyword>
<name>A0A1M5SRR8_BUTFI</name>
<dbReference type="GO" id="GO:0003677">
    <property type="term" value="F:DNA binding"/>
    <property type="evidence" value="ECO:0007669"/>
    <property type="project" value="UniProtKB-KW"/>
</dbReference>
<dbReference type="SMART" id="SM00850">
    <property type="entry name" value="LytTR"/>
    <property type="match status" value="1"/>
</dbReference>
<dbReference type="Gene3D" id="2.40.50.1020">
    <property type="entry name" value="LytTr DNA-binding domain"/>
    <property type="match status" value="1"/>
</dbReference>
<dbReference type="AlphaFoldDB" id="A0A1M5SRR8"/>
<evidence type="ECO:0000313" key="3">
    <source>
        <dbReference type="Proteomes" id="UP000184278"/>
    </source>
</evidence>
<dbReference type="RefSeq" id="WP_073385065.1">
    <property type="nucleotide sequence ID" value="NZ_FQXK01000004.1"/>
</dbReference>